<comment type="caution">
    <text evidence="2">The sequence shown here is derived from an EMBL/GenBank/DDBJ whole genome shotgun (WGS) entry which is preliminary data.</text>
</comment>
<dbReference type="InterPro" id="IPR007694">
    <property type="entry name" value="DNA_helicase_DnaB-like_C"/>
</dbReference>
<dbReference type="InterPro" id="IPR027417">
    <property type="entry name" value="P-loop_NTPase"/>
</dbReference>
<dbReference type="Gene3D" id="3.40.50.300">
    <property type="entry name" value="P-loop containing nucleotide triphosphate hydrolases"/>
    <property type="match status" value="1"/>
</dbReference>
<dbReference type="EMBL" id="BOQT01000018">
    <property type="protein sequence ID" value="GIN22540.1"/>
    <property type="molecule type" value="Genomic_DNA"/>
</dbReference>
<name>A0ABQ4K9Z1_9BACI</name>
<dbReference type="InterPro" id="IPR016136">
    <property type="entry name" value="DNA_helicase_N/primase_C"/>
</dbReference>
<feature type="domain" description="SF4 helicase" evidence="1">
    <location>
        <begin position="209"/>
        <end position="471"/>
    </location>
</feature>
<reference evidence="2 3" key="1">
    <citation type="submission" date="2021-03" db="EMBL/GenBank/DDBJ databases">
        <title>Antimicrobial resistance genes in bacteria isolated from Japanese honey, and their potential for conferring macrolide and lincosamide resistance in the American foulbrood pathogen Paenibacillus larvae.</title>
        <authorList>
            <person name="Okamoto M."/>
            <person name="Kumagai M."/>
            <person name="Kanamori H."/>
            <person name="Takamatsu D."/>
        </authorList>
    </citation>
    <scope>NUCLEOTIDE SEQUENCE [LARGE SCALE GENOMIC DNA]</scope>
    <source>
        <strain evidence="2 3">J1TS3</strain>
    </source>
</reference>
<accession>A0ABQ4K9Z1</accession>
<keyword evidence="3" id="KW-1185">Reference proteome</keyword>
<organism evidence="2 3">
    <name type="scientific">Siminovitchia fordii</name>
    <dbReference type="NCBI Taxonomy" id="254759"/>
    <lineage>
        <taxon>Bacteria</taxon>
        <taxon>Bacillati</taxon>
        <taxon>Bacillota</taxon>
        <taxon>Bacilli</taxon>
        <taxon>Bacillales</taxon>
        <taxon>Bacillaceae</taxon>
        <taxon>Siminovitchia</taxon>
    </lineage>
</organism>
<dbReference type="PANTHER" id="PTHR30153:SF2">
    <property type="entry name" value="REPLICATIVE DNA HELICASE"/>
    <property type="match status" value="1"/>
</dbReference>
<dbReference type="SUPFAM" id="SSF52540">
    <property type="entry name" value="P-loop containing nucleoside triphosphate hydrolases"/>
    <property type="match status" value="1"/>
</dbReference>
<dbReference type="Gene3D" id="1.10.860.10">
    <property type="entry name" value="DNAb Helicase, Chain A"/>
    <property type="match status" value="1"/>
</dbReference>
<dbReference type="Pfam" id="PF03796">
    <property type="entry name" value="DnaB_C"/>
    <property type="match status" value="1"/>
</dbReference>
<protein>
    <recommendedName>
        <fullName evidence="1">SF4 helicase domain-containing protein</fullName>
    </recommendedName>
</protein>
<dbReference type="PANTHER" id="PTHR30153">
    <property type="entry name" value="REPLICATIVE DNA HELICASE DNAB"/>
    <property type="match status" value="1"/>
</dbReference>
<evidence type="ECO:0000313" key="2">
    <source>
        <dbReference type="EMBL" id="GIN22540.1"/>
    </source>
</evidence>
<dbReference type="InterPro" id="IPR036185">
    <property type="entry name" value="DNA_heli_DnaB-like_N_sf"/>
</dbReference>
<sequence>MSLFCKRSIFQILGNLMKKPSLLNEEKYKLVKEDFHTEGESSFYTIIFAAINNLFDEDIEEIDLVMIDTFLSDYDVQYKVFNDNDGLEYLQAAMEQSHLRNFDYSYNRLKKFSLLRECKNNGFDIKEIYDESIIEPLESEKMMAEFDRLSVDDILDYFDKKLTNITKDFSINVETQTIHASNKARKLLKKYKETPDYGISMIGNIQNTIFRGAKLKSLGLRSAPSNLGKTRIALAEATDMAVDELFDVKDKKWVYNNKGENTLFISTEIEGDALQATILAYISGVPEAKIKDGDTTEEEDERLEKAVQILERSNFWIEYIPDFDSRLIENKIKEHIHENQVQYIYFDYIHISMSMLEEIANATKGMRLREDMVLFMFMNRLDQMRKKYNVYIQTATQVNGEWKDTENADSTVLRGSKALADKATKGIIALTPTKKDLESIEPILRKGFYPKPNIVYHIYKNRETRFKDCKLWMHIDYDTMRQEELFLTKNNYELIDIEPTEIKTKMDF</sequence>
<gene>
    <name evidence="2" type="primary">yorI</name>
    <name evidence="2" type="ORF">J1TS3_36740</name>
</gene>
<evidence type="ECO:0000313" key="3">
    <source>
        <dbReference type="Proteomes" id="UP000680279"/>
    </source>
</evidence>
<proteinExistence type="predicted"/>
<dbReference type="Proteomes" id="UP000680279">
    <property type="component" value="Unassembled WGS sequence"/>
</dbReference>
<dbReference type="SUPFAM" id="SSF48024">
    <property type="entry name" value="N-terminal domain of DnaB helicase"/>
    <property type="match status" value="1"/>
</dbReference>
<evidence type="ECO:0000259" key="1">
    <source>
        <dbReference type="Pfam" id="PF03796"/>
    </source>
</evidence>